<dbReference type="Proteomes" id="UP000738349">
    <property type="component" value="Unassembled WGS sequence"/>
</dbReference>
<dbReference type="OrthoDB" id="3786098at2759"/>
<name>A0A9P9FSA4_9HYPO</name>
<dbReference type="EMBL" id="JAGMUV010000001">
    <property type="protein sequence ID" value="KAH7175297.1"/>
    <property type="molecule type" value="Genomic_DNA"/>
</dbReference>
<evidence type="ECO:0000313" key="3">
    <source>
        <dbReference type="EMBL" id="KAH7175297.1"/>
    </source>
</evidence>
<proteinExistence type="predicted"/>
<reference evidence="3" key="1">
    <citation type="journal article" date="2021" name="Nat. Commun.">
        <title>Genetic determinants of endophytism in the Arabidopsis root mycobiome.</title>
        <authorList>
            <person name="Mesny F."/>
            <person name="Miyauchi S."/>
            <person name="Thiergart T."/>
            <person name="Pickel B."/>
            <person name="Atanasova L."/>
            <person name="Karlsson M."/>
            <person name="Huettel B."/>
            <person name="Barry K.W."/>
            <person name="Haridas S."/>
            <person name="Chen C."/>
            <person name="Bauer D."/>
            <person name="Andreopoulos W."/>
            <person name="Pangilinan J."/>
            <person name="LaButti K."/>
            <person name="Riley R."/>
            <person name="Lipzen A."/>
            <person name="Clum A."/>
            <person name="Drula E."/>
            <person name="Henrissat B."/>
            <person name="Kohler A."/>
            <person name="Grigoriev I.V."/>
            <person name="Martin F.M."/>
            <person name="Hacquard S."/>
        </authorList>
    </citation>
    <scope>NUCLEOTIDE SEQUENCE</scope>
    <source>
        <strain evidence="3">MPI-CAGE-AT-0147</strain>
    </source>
</reference>
<keyword evidence="4" id="KW-1185">Reference proteome</keyword>
<organism evidence="3 4">
    <name type="scientific">Dactylonectria macrodidyma</name>
    <dbReference type="NCBI Taxonomy" id="307937"/>
    <lineage>
        <taxon>Eukaryota</taxon>
        <taxon>Fungi</taxon>
        <taxon>Dikarya</taxon>
        <taxon>Ascomycota</taxon>
        <taxon>Pezizomycotina</taxon>
        <taxon>Sordariomycetes</taxon>
        <taxon>Hypocreomycetidae</taxon>
        <taxon>Hypocreales</taxon>
        <taxon>Nectriaceae</taxon>
        <taxon>Dactylonectria</taxon>
    </lineage>
</organism>
<feature type="compositionally biased region" description="Basic residues" evidence="1">
    <location>
        <begin position="104"/>
        <end position="117"/>
    </location>
</feature>
<feature type="chain" id="PRO_5040347677" evidence="2">
    <location>
        <begin position="18"/>
        <end position="124"/>
    </location>
</feature>
<evidence type="ECO:0000256" key="2">
    <source>
        <dbReference type="SAM" id="SignalP"/>
    </source>
</evidence>
<comment type="caution">
    <text evidence="3">The sequence shown here is derived from an EMBL/GenBank/DDBJ whole genome shotgun (WGS) entry which is preliminary data.</text>
</comment>
<sequence>MFFAKLVALSLVSLVAAQNSQSIIYSERNFQGATRPIPADDICVTLEDPFIHHINSLELGFRVHCQFYYDPNCKSWKDDHTYGTSRISSSPEVLSVRCGPRFLKQPRRTRKLKKSSRRTNLDWE</sequence>
<dbReference type="AlphaFoldDB" id="A0A9P9FSA4"/>
<protein>
    <submittedName>
        <fullName evidence="3">Uncharacterized protein</fullName>
    </submittedName>
</protein>
<feature type="region of interest" description="Disordered" evidence="1">
    <location>
        <begin position="104"/>
        <end position="124"/>
    </location>
</feature>
<evidence type="ECO:0000313" key="4">
    <source>
        <dbReference type="Proteomes" id="UP000738349"/>
    </source>
</evidence>
<feature type="signal peptide" evidence="2">
    <location>
        <begin position="1"/>
        <end position="17"/>
    </location>
</feature>
<evidence type="ECO:0000256" key="1">
    <source>
        <dbReference type="SAM" id="MobiDB-lite"/>
    </source>
</evidence>
<gene>
    <name evidence="3" type="ORF">EDB81DRAFT_769579</name>
</gene>
<accession>A0A9P9FSA4</accession>
<keyword evidence="2" id="KW-0732">Signal</keyword>